<dbReference type="Proteomes" id="UP000018936">
    <property type="component" value="Unassembled WGS sequence"/>
</dbReference>
<protein>
    <submittedName>
        <fullName evidence="2">Keratin, type II cytoskeletal 3</fullName>
    </submittedName>
</protein>
<dbReference type="GO" id="GO:0005882">
    <property type="term" value="C:intermediate filament"/>
    <property type="evidence" value="ECO:0007669"/>
    <property type="project" value="InterPro"/>
</dbReference>
<organism evidence="2 3">
    <name type="scientific">Ophiophagus hannah</name>
    <name type="common">King cobra</name>
    <name type="synonym">Naja hannah</name>
    <dbReference type="NCBI Taxonomy" id="8665"/>
    <lineage>
        <taxon>Eukaryota</taxon>
        <taxon>Metazoa</taxon>
        <taxon>Chordata</taxon>
        <taxon>Craniata</taxon>
        <taxon>Vertebrata</taxon>
        <taxon>Euteleostomi</taxon>
        <taxon>Lepidosauria</taxon>
        <taxon>Squamata</taxon>
        <taxon>Bifurcata</taxon>
        <taxon>Unidentata</taxon>
        <taxon>Episquamata</taxon>
        <taxon>Toxicofera</taxon>
        <taxon>Serpentes</taxon>
        <taxon>Colubroidea</taxon>
        <taxon>Elapidae</taxon>
        <taxon>Elapinae</taxon>
        <taxon>Ophiophagus</taxon>
    </lineage>
</organism>
<accession>V8N5Z5</accession>
<dbReference type="GO" id="GO:0005200">
    <property type="term" value="F:structural constituent of cytoskeleton"/>
    <property type="evidence" value="ECO:0007669"/>
    <property type="project" value="InterPro"/>
</dbReference>
<sequence>MEDRKPLLQSGNKVKKEPSQNKVEREEDNLSIGISTASLEFSCLHKKISEEEIAAMALCPPTYVIPSCASTPQFGLGSAGASAGLGLGGRGLGGGLQGGSISGLQGGSMGGLGGGLLGGGVSSGELGTLSGIVPQPINQIPPAEIVIQPPSFIVTIPGPILSASSDPVAIGGNTPCAAPGSRILGRPSAPSRGLLGGRNLQEGRGNITLSNTKTNRHLHNILEDTFFFVHVSMCSRSHKPRLHFPKEPEITHDVLPPMQMGSQLMKRIGPRMVTMEAGG</sequence>
<dbReference type="Pfam" id="PF02422">
    <property type="entry name" value="Keratin"/>
    <property type="match status" value="1"/>
</dbReference>
<feature type="non-terminal residue" evidence="2">
    <location>
        <position position="1"/>
    </location>
</feature>
<feature type="compositionally biased region" description="Basic and acidic residues" evidence="1">
    <location>
        <begin position="14"/>
        <end position="25"/>
    </location>
</feature>
<evidence type="ECO:0000313" key="3">
    <source>
        <dbReference type="Proteomes" id="UP000018936"/>
    </source>
</evidence>
<dbReference type="InterPro" id="IPR003461">
    <property type="entry name" value="Keratin"/>
</dbReference>
<proteinExistence type="predicted"/>
<dbReference type="AlphaFoldDB" id="V8N5Z5"/>
<gene>
    <name evidence="2" type="primary">KRT3</name>
    <name evidence="2" type="ORF">L345_16766</name>
</gene>
<keyword evidence="3" id="KW-1185">Reference proteome</keyword>
<dbReference type="EMBL" id="AZIM01008286">
    <property type="protein sequence ID" value="ETE57515.1"/>
    <property type="molecule type" value="Genomic_DNA"/>
</dbReference>
<evidence type="ECO:0000313" key="2">
    <source>
        <dbReference type="EMBL" id="ETE57515.1"/>
    </source>
</evidence>
<feature type="region of interest" description="Disordered" evidence="1">
    <location>
        <begin position="1"/>
        <end position="28"/>
    </location>
</feature>
<comment type="caution">
    <text evidence="2">The sequence shown here is derived from an EMBL/GenBank/DDBJ whole genome shotgun (WGS) entry which is preliminary data.</text>
</comment>
<evidence type="ECO:0000256" key="1">
    <source>
        <dbReference type="SAM" id="MobiDB-lite"/>
    </source>
</evidence>
<reference evidence="2 3" key="1">
    <citation type="journal article" date="2013" name="Proc. Natl. Acad. Sci. U.S.A.">
        <title>The king cobra genome reveals dynamic gene evolution and adaptation in the snake venom system.</title>
        <authorList>
            <person name="Vonk F.J."/>
            <person name="Casewell N.R."/>
            <person name="Henkel C.V."/>
            <person name="Heimberg A.M."/>
            <person name="Jansen H.J."/>
            <person name="McCleary R.J."/>
            <person name="Kerkkamp H.M."/>
            <person name="Vos R.A."/>
            <person name="Guerreiro I."/>
            <person name="Calvete J.J."/>
            <person name="Wuster W."/>
            <person name="Woods A.E."/>
            <person name="Logan J.M."/>
            <person name="Harrison R.A."/>
            <person name="Castoe T.A."/>
            <person name="de Koning A.P."/>
            <person name="Pollock D.D."/>
            <person name="Yandell M."/>
            <person name="Calderon D."/>
            <person name="Renjifo C."/>
            <person name="Currier R.B."/>
            <person name="Salgado D."/>
            <person name="Pla D."/>
            <person name="Sanz L."/>
            <person name="Hyder A.S."/>
            <person name="Ribeiro J.M."/>
            <person name="Arntzen J.W."/>
            <person name="van den Thillart G.E."/>
            <person name="Boetzer M."/>
            <person name="Pirovano W."/>
            <person name="Dirks R.P."/>
            <person name="Spaink H.P."/>
            <person name="Duboule D."/>
            <person name="McGlinn E."/>
            <person name="Kini R.M."/>
            <person name="Richardson M.K."/>
        </authorList>
    </citation>
    <scope>NUCLEOTIDE SEQUENCE</scope>
    <source>
        <tissue evidence="2">Blood</tissue>
    </source>
</reference>
<name>V8N5Z5_OPHHA</name>